<dbReference type="PROSITE" id="PS50994">
    <property type="entry name" value="INTEGRASE"/>
    <property type="match status" value="1"/>
</dbReference>
<dbReference type="Proteomes" id="UP001341281">
    <property type="component" value="Chromosome 10"/>
</dbReference>
<protein>
    <recommendedName>
        <fullName evidence="1">Integrase catalytic domain-containing protein</fullName>
    </recommendedName>
</protein>
<dbReference type="SUPFAM" id="SSF53098">
    <property type="entry name" value="Ribonuclease H-like"/>
    <property type="match status" value="1"/>
</dbReference>
<sequence length="263" mass="30353">MTNHTLTNRIPRWWLHIDFLTQLNMKEGILDIKLRDRPLTNRGHGKKSAKSGHMSKRSECLIIITTMFLLKTTCNKTIRKSKLYVLHLQVGKPVYLATIRNNNAWHWHERLGHVNFGALEKMSKFQMARGLPQLEHVEQFCDTCVIAKHQRGAFPKKAVFRGEKSLELIHDDLCGPVSPTPGGRRFFLLLVDDVTRYMWVVLLEAKPGAGEAIKRMQAEAERQSRRLLRVLRTDNGGEFTAKEFANYCSTEGIKRHFFSPYTP</sequence>
<dbReference type="Pfam" id="PF00665">
    <property type="entry name" value="rve"/>
    <property type="match status" value="1"/>
</dbReference>
<dbReference type="GO" id="GO:0015074">
    <property type="term" value="P:DNA integration"/>
    <property type="evidence" value="ECO:0007669"/>
    <property type="project" value="InterPro"/>
</dbReference>
<dbReference type="PANTHER" id="PTHR42648:SF25">
    <property type="entry name" value="RNA-DIRECTED DNA POLYMERASE"/>
    <property type="match status" value="1"/>
</dbReference>
<dbReference type="GO" id="GO:0003676">
    <property type="term" value="F:nucleic acid binding"/>
    <property type="evidence" value="ECO:0007669"/>
    <property type="project" value="InterPro"/>
</dbReference>
<dbReference type="InterPro" id="IPR012337">
    <property type="entry name" value="RNaseH-like_sf"/>
</dbReference>
<evidence type="ECO:0000313" key="2">
    <source>
        <dbReference type="EMBL" id="WVZ97480.1"/>
    </source>
</evidence>
<dbReference type="Gene3D" id="3.30.420.10">
    <property type="entry name" value="Ribonuclease H-like superfamily/Ribonuclease H"/>
    <property type="match status" value="1"/>
</dbReference>
<dbReference type="Pfam" id="PF13976">
    <property type="entry name" value="gag_pre-integrs"/>
    <property type="match status" value="1"/>
</dbReference>
<dbReference type="InterPro" id="IPR001584">
    <property type="entry name" value="Integrase_cat-core"/>
</dbReference>
<keyword evidence="3" id="KW-1185">Reference proteome</keyword>
<dbReference type="InterPro" id="IPR025724">
    <property type="entry name" value="GAG-pre-integrase_dom"/>
</dbReference>
<evidence type="ECO:0000313" key="3">
    <source>
        <dbReference type="Proteomes" id="UP001341281"/>
    </source>
</evidence>
<reference evidence="2 3" key="1">
    <citation type="submission" date="2024-02" db="EMBL/GenBank/DDBJ databases">
        <title>High-quality chromosome-scale genome assembly of Pensacola bahiagrass (Paspalum notatum Flugge var. saurae).</title>
        <authorList>
            <person name="Vega J.M."/>
            <person name="Podio M."/>
            <person name="Orjuela J."/>
            <person name="Siena L.A."/>
            <person name="Pessino S.C."/>
            <person name="Combes M.C."/>
            <person name="Mariac C."/>
            <person name="Albertini E."/>
            <person name="Pupilli F."/>
            <person name="Ortiz J.P.A."/>
            <person name="Leblanc O."/>
        </authorList>
    </citation>
    <scope>NUCLEOTIDE SEQUENCE [LARGE SCALE GENOMIC DNA]</scope>
    <source>
        <strain evidence="2">R1</strain>
        <tissue evidence="2">Leaf</tissue>
    </source>
</reference>
<evidence type="ECO:0000259" key="1">
    <source>
        <dbReference type="PROSITE" id="PS50994"/>
    </source>
</evidence>
<accession>A0AAQ3XGP2</accession>
<gene>
    <name evidence="2" type="ORF">U9M48_043012</name>
</gene>
<dbReference type="AlphaFoldDB" id="A0AAQ3XGP2"/>
<name>A0AAQ3XGP2_PASNO</name>
<dbReference type="PANTHER" id="PTHR42648">
    <property type="entry name" value="TRANSPOSASE, PUTATIVE-RELATED"/>
    <property type="match status" value="1"/>
</dbReference>
<dbReference type="InterPro" id="IPR036397">
    <property type="entry name" value="RNaseH_sf"/>
</dbReference>
<dbReference type="InterPro" id="IPR039537">
    <property type="entry name" value="Retrotran_Ty1/copia-like"/>
</dbReference>
<organism evidence="2 3">
    <name type="scientific">Paspalum notatum var. saurae</name>
    <dbReference type="NCBI Taxonomy" id="547442"/>
    <lineage>
        <taxon>Eukaryota</taxon>
        <taxon>Viridiplantae</taxon>
        <taxon>Streptophyta</taxon>
        <taxon>Embryophyta</taxon>
        <taxon>Tracheophyta</taxon>
        <taxon>Spermatophyta</taxon>
        <taxon>Magnoliopsida</taxon>
        <taxon>Liliopsida</taxon>
        <taxon>Poales</taxon>
        <taxon>Poaceae</taxon>
        <taxon>PACMAD clade</taxon>
        <taxon>Panicoideae</taxon>
        <taxon>Andropogonodae</taxon>
        <taxon>Paspaleae</taxon>
        <taxon>Paspalinae</taxon>
        <taxon>Paspalum</taxon>
    </lineage>
</organism>
<proteinExistence type="predicted"/>
<feature type="domain" description="Integrase catalytic" evidence="1">
    <location>
        <begin position="151"/>
        <end position="263"/>
    </location>
</feature>
<dbReference type="EMBL" id="CP144754">
    <property type="protein sequence ID" value="WVZ97480.1"/>
    <property type="molecule type" value="Genomic_DNA"/>
</dbReference>